<gene>
    <name evidence="1" type="ORF">AMECASPLE_020522</name>
</gene>
<keyword evidence="2" id="KW-1185">Reference proteome</keyword>
<evidence type="ECO:0000313" key="2">
    <source>
        <dbReference type="Proteomes" id="UP001469553"/>
    </source>
</evidence>
<accession>A0ABV1A9N6</accession>
<organism evidence="1 2">
    <name type="scientific">Ameca splendens</name>
    <dbReference type="NCBI Taxonomy" id="208324"/>
    <lineage>
        <taxon>Eukaryota</taxon>
        <taxon>Metazoa</taxon>
        <taxon>Chordata</taxon>
        <taxon>Craniata</taxon>
        <taxon>Vertebrata</taxon>
        <taxon>Euteleostomi</taxon>
        <taxon>Actinopterygii</taxon>
        <taxon>Neopterygii</taxon>
        <taxon>Teleostei</taxon>
        <taxon>Neoteleostei</taxon>
        <taxon>Acanthomorphata</taxon>
        <taxon>Ovalentaria</taxon>
        <taxon>Atherinomorphae</taxon>
        <taxon>Cyprinodontiformes</taxon>
        <taxon>Goodeidae</taxon>
        <taxon>Ameca</taxon>
    </lineage>
</organism>
<protein>
    <submittedName>
        <fullName evidence="1">Uncharacterized protein</fullName>
    </submittedName>
</protein>
<name>A0ABV1A9N6_9TELE</name>
<proteinExistence type="predicted"/>
<reference evidence="1 2" key="1">
    <citation type="submission" date="2021-06" db="EMBL/GenBank/DDBJ databases">
        <authorList>
            <person name="Palmer J.M."/>
        </authorList>
    </citation>
    <scope>NUCLEOTIDE SEQUENCE [LARGE SCALE GENOMIC DNA]</scope>
    <source>
        <strain evidence="1 2">AS_MEX2019</strain>
        <tissue evidence="1">Muscle</tissue>
    </source>
</reference>
<dbReference type="Proteomes" id="UP001469553">
    <property type="component" value="Unassembled WGS sequence"/>
</dbReference>
<dbReference type="EMBL" id="JAHRIP010086355">
    <property type="protein sequence ID" value="MEQ2315267.1"/>
    <property type="molecule type" value="Genomic_DNA"/>
</dbReference>
<sequence>MACNLLIQLPDLSSVQLKEADRESETFSDEKMPPCSLFSLIKADMMNFLLSPLHSSQPDWNNSAKS</sequence>
<comment type="caution">
    <text evidence="1">The sequence shown here is derived from an EMBL/GenBank/DDBJ whole genome shotgun (WGS) entry which is preliminary data.</text>
</comment>
<evidence type="ECO:0000313" key="1">
    <source>
        <dbReference type="EMBL" id="MEQ2315267.1"/>
    </source>
</evidence>